<evidence type="ECO:0000256" key="9">
    <source>
        <dbReference type="ARBA" id="ARBA00023182"/>
    </source>
</evidence>
<evidence type="ECO:0000256" key="8">
    <source>
        <dbReference type="ARBA" id="ARBA00023180"/>
    </source>
</evidence>
<keyword evidence="4 10" id="KW-1133">Transmembrane helix</keyword>
<keyword evidence="13" id="KW-1185">Reference proteome</keyword>
<keyword evidence="7" id="KW-1015">Disulfide bond</keyword>
<dbReference type="Pfam" id="PF07654">
    <property type="entry name" value="C1-set"/>
    <property type="match status" value="1"/>
</dbReference>
<sequence>MGYPCRGGYVVQWLQCQAGILATRVSILAQAWSSLGDSGPAAAPPLSLPCRAVGSRRGGEAVHVGQEPSRLVEAGAALRLTAGPERWAQAPFYTVIGPLMLLISTAWWGGVSLPPTAPRRFLVQSKGECRFSNTTGQEQVRFLQWYIYDRMEFLLFDSAVGRFMAVMLLGEPIATDWNKKVLQDRRAGVDRCRYNFHAAVAGRMVGRRVQPEVTISPTKDDPLSPRSLLLCTTASFYPGEIEVRWLKNGRRATEGVFYGEELHNGDWTYQTQVMLEDTPQRGDVYACQVEHASLQTPITVQWEPRTSTSARIKLWTGVVGALLGMVFVAMGLSCYLRSKKGKGGIGVHLRNLGGRSSPLNAKGKFFSF</sequence>
<dbReference type="InterPro" id="IPR000353">
    <property type="entry name" value="MHC_II_b_N"/>
</dbReference>
<dbReference type="Gene3D" id="2.60.40.10">
    <property type="entry name" value="Immunoglobulins"/>
    <property type="match status" value="1"/>
</dbReference>
<accession>A0A8D2L9N5</accession>
<dbReference type="PROSITE" id="PS50835">
    <property type="entry name" value="IG_LIKE"/>
    <property type="match status" value="1"/>
</dbReference>
<protein>
    <recommendedName>
        <fullName evidence="11">Ig-like domain-containing protein</fullName>
    </recommendedName>
</protein>
<keyword evidence="6 10" id="KW-0472">Membrane</keyword>
<feature type="domain" description="Ig-like" evidence="11">
    <location>
        <begin position="211"/>
        <end position="299"/>
    </location>
</feature>
<dbReference type="InterPro" id="IPR013783">
    <property type="entry name" value="Ig-like_fold"/>
</dbReference>
<dbReference type="PANTHER" id="PTHR19944">
    <property type="entry name" value="MHC CLASS II-RELATED"/>
    <property type="match status" value="1"/>
</dbReference>
<dbReference type="GO" id="GO:0002250">
    <property type="term" value="P:adaptive immune response"/>
    <property type="evidence" value="ECO:0007669"/>
    <property type="project" value="UniProtKB-KW"/>
</dbReference>
<reference evidence="12" key="1">
    <citation type="submission" date="2025-08" db="UniProtKB">
        <authorList>
            <consortium name="Ensembl"/>
        </authorList>
    </citation>
    <scope>IDENTIFICATION</scope>
</reference>
<evidence type="ECO:0000313" key="12">
    <source>
        <dbReference type="Ensembl" id="ENSVKKP00000018473.1"/>
    </source>
</evidence>
<dbReference type="InterPro" id="IPR014745">
    <property type="entry name" value="MHC_II_a/b_N"/>
</dbReference>
<dbReference type="SUPFAM" id="SSF54452">
    <property type="entry name" value="MHC antigen-recognition domain"/>
    <property type="match status" value="1"/>
</dbReference>
<organism evidence="12 13">
    <name type="scientific">Varanus komodoensis</name>
    <name type="common">Komodo dragon</name>
    <dbReference type="NCBI Taxonomy" id="61221"/>
    <lineage>
        <taxon>Eukaryota</taxon>
        <taxon>Metazoa</taxon>
        <taxon>Chordata</taxon>
        <taxon>Craniata</taxon>
        <taxon>Vertebrata</taxon>
        <taxon>Euteleostomi</taxon>
        <taxon>Lepidosauria</taxon>
        <taxon>Squamata</taxon>
        <taxon>Bifurcata</taxon>
        <taxon>Unidentata</taxon>
        <taxon>Episquamata</taxon>
        <taxon>Toxicofera</taxon>
        <taxon>Anguimorpha</taxon>
        <taxon>Paleoanguimorpha</taxon>
        <taxon>Varanoidea</taxon>
        <taxon>Varanidae</taxon>
        <taxon>Varanus</taxon>
    </lineage>
</organism>
<keyword evidence="3" id="KW-0391">Immunity</keyword>
<dbReference type="InterPro" id="IPR003597">
    <property type="entry name" value="Ig_C1-set"/>
</dbReference>
<dbReference type="FunFam" id="2.60.40.10:FF:000116">
    <property type="entry name" value="HLA class II histocompatibility antigen, DRB1-1 beta chain"/>
    <property type="match status" value="1"/>
</dbReference>
<keyword evidence="9" id="KW-0491">MHC II</keyword>
<dbReference type="Gene3D" id="3.10.320.10">
    <property type="entry name" value="Class II Histocompatibility Antigen, M Beta Chain, Chain B, domain 1"/>
    <property type="match status" value="1"/>
</dbReference>
<evidence type="ECO:0000256" key="4">
    <source>
        <dbReference type="ARBA" id="ARBA00022989"/>
    </source>
</evidence>
<dbReference type="InterPro" id="IPR050160">
    <property type="entry name" value="MHC/Immunoglobulin"/>
</dbReference>
<dbReference type="AlphaFoldDB" id="A0A8D2L9N5"/>
<dbReference type="PANTHER" id="PTHR19944:SF99">
    <property type="entry name" value="HLA CLASS II HISTOCOMPATIBILITY ANTIGEN, DRB1 BETA CHAIN"/>
    <property type="match status" value="1"/>
</dbReference>
<keyword evidence="8" id="KW-0325">Glycoprotein</keyword>
<evidence type="ECO:0000313" key="13">
    <source>
        <dbReference type="Proteomes" id="UP000694545"/>
    </source>
</evidence>
<dbReference type="InterPro" id="IPR003006">
    <property type="entry name" value="Ig/MHC_CS"/>
</dbReference>
<reference evidence="12" key="2">
    <citation type="submission" date="2025-09" db="UniProtKB">
        <authorList>
            <consortium name="Ensembl"/>
        </authorList>
    </citation>
    <scope>IDENTIFICATION</scope>
</reference>
<dbReference type="SMART" id="SM00407">
    <property type="entry name" value="IGc1"/>
    <property type="match status" value="1"/>
</dbReference>
<dbReference type="PROSITE" id="PS00290">
    <property type="entry name" value="IG_MHC"/>
    <property type="match status" value="1"/>
</dbReference>
<dbReference type="InterPro" id="IPR011162">
    <property type="entry name" value="MHC_I/II-like_Ag-recog"/>
</dbReference>
<dbReference type="InterPro" id="IPR007110">
    <property type="entry name" value="Ig-like_dom"/>
</dbReference>
<evidence type="ECO:0000256" key="2">
    <source>
        <dbReference type="ARBA" id="ARBA00022692"/>
    </source>
</evidence>
<evidence type="ECO:0000256" key="6">
    <source>
        <dbReference type="ARBA" id="ARBA00023136"/>
    </source>
</evidence>
<evidence type="ECO:0000256" key="3">
    <source>
        <dbReference type="ARBA" id="ARBA00022859"/>
    </source>
</evidence>
<comment type="subcellular location">
    <subcellularLocation>
        <location evidence="1">Membrane</location>
        <topology evidence="1">Single-pass type I membrane protein</topology>
    </subcellularLocation>
</comment>
<keyword evidence="2 10" id="KW-0812">Transmembrane</keyword>
<dbReference type="Ensembl" id="ENSVKKT00000018936.1">
    <property type="protein sequence ID" value="ENSVKKP00000018473.1"/>
    <property type="gene ID" value="ENSVKKG00000012547.1"/>
</dbReference>
<dbReference type="InterPro" id="IPR036179">
    <property type="entry name" value="Ig-like_dom_sf"/>
</dbReference>
<dbReference type="GO" id="GO:0002504">
    <property type="term" value="P:antigen processing and presentation of peptide or polysaccharide antigen via MHC class II"/>
    <property type="evidence" value="ECO:0007669"/>
    <property type="project" value="UniProtKB-KW"/>
</dbReference>
<dbReference type="GO" id="GO:0042613">
    <property type="term" value="C:MHC class II protein complex"/>
    <property type="evidence" value="ECO:0007669"/>
    <property type="project" value="UniProtKB-KW"/>
</dbReference>
<name>A0A8D2L9N5_VARKO</name>
<dbReference type="SMART" id="SM00921">
    <property type="entry name" value="MHC_II_beta"/>
    <property type="match status" value="1"/>
</dbReference>
<dbReference type="SUPFAM" id="SSF48726">
    <property type="entry name" value="Immunoglobulin"/>
    <property type="match status" value="1"/>
</dbReference>
<proteinExistence type="predicted"/>
<evidence type="ECO:0000256" key="5">
    <source>
        <dbReference type="ARBA" id="ARBA00023130"/>
    </source>
</evidence>
<evidence type="ECO:0000259" key="11">
    <source>
        <dbReference type="PROSITE" id="PS50835"/>
    </source>
</evidence>
<keyword evidence="5" id="KW-1064">Adaptive immunity</keyword>
<dbReference type="Pfam" id="PF00969">
    <property type="entry name" value="MHC_II_beta"/>
    <property type="match status" value="1"/>
</dbReference>
<evidence type="ECO:0000256" key="7">
    <source>
        <dbReference type="ARBA" id="ARBA00023157"/>
    </source>
</evidence>
<evidence type="ECO:0000256" key="10">
    <source>
        <dbReference type="SAM" id="Phobius"/>
    </source>
</evidence>
<dbReference type="Proteomes" id="UP000694545">
    <property type="component" value="Unplaced"/>
</dbReference>
<evidence type="ECO:0000256" key="1">
    <source>
        <dbReference type="ARBA" id="ARBA00004479"/>
    </source>
</evidence>
<feature type="transmembrane region" description="Helical" evidence="10">
    <location>
        <begin position="314"/>
        <end position="336"/>
    </location>
</feature>